<reference evidence="2" key="1">
    <citation type="submission" date="2024-06" db="EMBL/GenBank/DDBJ databases">
        <authorList>
            <person name="Coelho C."/>
            <person name="Bento M."/>
            <person name="Garcia E."/>
            <person name="Camelo A."/>
            <person name="Brandao I."/>
            <person name="Espirito Santo C."/>
            <person name="Trovao J."/>
            <person name="Verissimo A."/>
            <person name="Costa J."/>
            <person name="Tiago I."/>
        </authorList>
    </citation>
    <scope>NUCLEOTIDE SEQUENCE</scope>
    <source>
        <strain evidence="2">KWT182</strain>
    </source>
</reference>
<evidence type="ECO:0000256" key="1">
    <source>
        <dbReference type="SAM" id="MobiDB-lite"/>
    </source>
</evidence>
<evidence type="ECO:0000313" key="2">
    <source>
        <dbReference type="EMBL" id="XBS68851.1"/>
    </source>
</evidence>
<proteinExistence type="predicted"/>
<gene>
    <name evidence="2" type="ORF">ABK905_20135</name>
</gene>
<accession>A0AAU7Q9H5</accession>
<protein>
    <submittedName>
        <fullName evidence="2">Uncharacterized protein</fullName>
    </submittedName>
</protein>
<sequence>MTAAKRKMLSMIKMTEPAMHSPATAQAFIKGKAPKKQLLPHFTTAYSSHHNINHKHDPLSGRELHQRALDLQNEMTARSGPYSAQGERLAPPKSLSERFIYALMMASPLSLGEHINATSRRTTQGLATTDISLPRNQARNSIDGLLDQTSSFRTGCHRPGHTSASIDPMISRGRRETTSPSRFTKADPQYLLGVYLNRKAAAALDFESMYTPLLGSKIIESVHRFPDIIPEIARLTLRASHLYGERRGENLTPSQQRRLIGQTLCRLIYNEESIILRLAKVFDGRRHIVHRQYSALVKTWPLPSGHEGNERLWREVYEAPEAPILFLDSLYAEPQTQEERKNDTGKSVDLDNLWVGSLTWTLMQFGAKVISQENPERLKSLSQNSLIEIGLGLVGMFRQGVMSSGIEPTMHLGLLIYYLRARPELGLGEILASDTLDDAFGVLKAELEERHLASENLYKSFEHYQTAYERSLWRTRRETAEELIRQYCGRPDAPLVQVSISGGTQGFDPKDPVRQYMTSPANQYCSGYPQLLPNLDDFYQQEVDKFADAIRQVDSALLTAAFMTSDVDDENLQVEDLLFFAAIDH</sequence>
<dbReference type="AlphaFoldDB" id="A0AAU7Q9H5"/>
<organism evidence="2">
    <name type="scientific">Acerihabitans sp. KWT182</name>
    <dbReference type="NCBI Taxonomy" id="3157919"/>
    <lineage>
        <taxon>Bacteria</taxon>
        <taxon>Pseudomonadati</taxon>
        <taxon>Pseudomonadota</taxon>
        <taxon>Gammaproteobacteria</taxon>
        <taxon>Enterobacterales</taxon>
        <taxon>Pectobacteriaceae</taxon>
        <taxon>Acerihabitans</taxon>
    </lineage>
</organism>
<name>A0AAU7Q9H5_9GAMM</name>
<dbReference type="EMBL" id="CP157947">
    <property type="protein sequence ID" value="XBS68851.1"/>
    <property type="molecule type" value="Genomic_DNA"/>
</dbReference>
<feature type="region of interest" description="Disordered" evidence="1">
    <location>
        <begin position="152"/>
        <end position="182"/>
    </location>
</feature>